<evidence type="ECO:0000313" key="3">
    <source>
        <dbReference type="Proteomes" id="UP000504637"/>
    </source>
</evidence>
<dbReference type="AlphaFoldDB" id="A0A6J3LP78"/>
<dbReference type="OrthoDB" id="538223at2759"/>
<reference evidence="4" key="2">
    <citation type="submission" date="2020-04" db="EMBL/GenBank/DDBJ databases">
        <authorList>
            <consortium name="NCBI Genome Project"/>
        </authorList>
    </citation>
    <scope>NUCLEOTIDE SEQUENCE</scope>
    <source>
        <strain evidence="4">CBS 342.82</strain>
    </source>
</reference>
<keyword evidence="3" id="KW-1185">Reference proteome</keyword>
<dbReference type="PANTHER" id="PTHR10039:SF14">
    <property type="entry name" value="NACHT DOMAIN-CONTAINING PROTEIN"/>
    <property type="match status" value="1"/>
</dbReference>
<keyword evidence="1" id="KW-0677">Repeat</keyword>
<dbReference type="PANTHER" id="PTHR10039">
    <property type="entry name" value="AMELOGENIN"/>
    <property type="match status" value="1"/>
</dbReference>
<gene>
    <name evidence="4" type="ORF">K489DRAFT_292567</name>
</gene>
<sequence length="553" mass="63543">MRDLRITHPKDDKIRIEQDKGGLLAGVCDWIFDYPEFQRWRETAGCQSFWIRGDPGKGKTMLICSVVDELERTKRQQYQLCYFFCQATDTRINNAVAVLRGLLYMLVDQQPLLIQHIEKQHHHAGRSLFEDVNSWVVLTKLFSDILQDPQLNSTIFIIDALDECTLQLTDLLHFIASVSARSPRVKWLYSSRDWPTIEEPLSRAQQMLHLQLELNAGTIANGVRMFSEQKVHQLATEKGYSESLKNEVLQYFRDNAGDTFLWVALVCRSLHNIPRWHVRQRLHEFPPGLDALYARMMIQIEESEGNEYCKAVLATVALALRPLTLSELGFIADLAEEIICSVEDIADIVRRSGCFLTMRGDAQEDQVVSFVHQSAKDYIIEQARDTMFPAGMSKEHARLAQKCVQRMREPGALHKDVCGLRRPGTRRTDIDSEEIAKMMSARVTYTSSFWAEHFIASGQTLSDNDHVHQFLQQYFLYWFEALSWLGQAASAVLYTARLQLQVQGHRGQQMLAFLKDAYRFVSMNRDVADLAPLQLYLSALIFTPVNSIIRKAF</sequence>
<name>A0A6J3LP78_9PEZI</name>
<proteinExistence type="predicted"/>
<reference evidence="4" key="3">
    <citation type="submission" date="2025-08" db="UniProtKB">
        <authorList>
            <consortium name="RefSeq"/>
        </authorList>
    </citation>
    <scope>IDENTIFICATION</scope>
    <source>
        <strain evidence="4">CBS 342.82</strain>
    </source>
</reference>
<dbReference type="PROSITE" id="PS50837">
    <property type="entry name" value="NACHT"/>
    <property type="match status" value="1"/>
</dbReference>
<protein>
    <submittedName>
        <fullName evidence="4">NACHT-domain-containing protein</fullName>
    </submittedName>
</protein>
<evidence type="ECO:0000313" key="4">
    <source>
        <dbReference type="RefSeq" id="XP_033454726.1"/>
    </source>
</evidence>
<dbReference type="Gene3D" id="3.40.50.300">
    <property type="entry name" value="P-loop containing nucleotide triphosphate hydrolases"/>
    <property type="match status" value="1"/>
</dbReference>
<organism evidence="4">
    <name type="scientific">Dissoconium aciculare CBS 342.82</name>
    <dbReference type="NCBI Taxonomy" id="1314786"/>
    <lineage>
        <taxon>Eukaryota</taxon>
        <taxon>Fungi</taxon>
        <taxon>Dikarya</taxon>
        <taxon>Ascomycota</taxon>
        <taxon>Pezizomycotina</taxon>
        <taxon>Dothideomycetes</taxon>
        <taxon>Dothideomycetidae</taxon>
        <taxon>Mycosphaerellales</taxon>
        <taxon>Dissoconiaceae</taxon>
        <taxon>Dissoconium</taxon>
    </lineage>
</organism>
<evidence type="ECO:0000256" key="1">
    <source>
        <dbReference type="ARBA" id="ARBA00022737"/>
    </source>
</evidence>
<dbReference type="InterPro" id="IPR056884">
    <property type="entry name" value="NPHP3-like_N"/>
</dbReference>
<dbReference type="Proteomes" id="UP000504637">
    <property type="component" value="Unplaced"/>
</dbReference>
<dbReference type="SUPFAM" id="SSF52540">
    <property type="entry name" value="P-loop containing nucleoside triphosphate hydrolases"/>
    <property type="match status" value="1"/>
</dbReference>
<dbReference type="InterPro" id="IPR027417">
    <property type="entry name" value="P-loop_NTPase"/>
</dbReference>
<dbReference type="RefSeq" id="XP_033454726.1">
    <property type="nucleotide sequence ID" value="XM_033600223.1"/>
</dbReference>
<dbReference type="Pfam" id="PF24883">
    <property type="entry name" value="NPHP3_N"/>
    <property type="match status" value="1"/>
</dbReference>
<dbReference type="GeneID" id="54358023"/>
<dbReference type="InterPro" id="IPR007111">
    <property type="entry name" value="NACHT_NTPase"/>
</dbReference>
<feature type="domain" description="NACHT" evidence="2">
    <location>
        <begin position="47"/>
        <end position="205"/>
    </location>
</feature>
<accession>A0A6J3LP78</accession>
<evidence type="ECO:0000259" key="2">
    <source>
        <dbReference type="PROSITE" id="PS50837"/>
    </source>
</evidence>
<reference evidence="4" key="1">
    <citation type="submission" date="2020-01" db="EMBL/GenBank/DDBJ databases">
        <authorList>
            <consortium name="DOE Joint Genome Institute"/>
            <person name="Haridas S."/>
            <person name="Albert R."/>
            <person name="Binder M."/>
            <person name="Bloem J."/>
            <person name="Labutti K."/>
            <person name="Salamov A."/>
            <person name="Andreopoulos B."/>
            <person name="Baker S.E."/>
            <person name="Barry K."/>
            <person name="Bills G."/>
            <person name="Bluhm B.H."/>
            <person name="Cannon C."/>
            <person name="Castanera R."/>
            <person name="Culley D.E."/>
            <person name="Daum C."/>
            <person name="Ezra D."/>
            <person name="Gonzalez J.B."/>
            <person name="Henrissat B."/>
            <person name="Kuo A."/>
            <person name="Liang C."/>
            <person name="Lipzen A."/>
            <person name="Lutzoni F."/>
            <person name="Magnuson J."/>
            <person name="Mondo S."/>
            <person name="Nolan M."/>
            <person name="Ohm R."/>
            <person name="Pangilinan J."/>
            <person name="Park H.-J."/>
            <person name="Ramirez L."/>
            <person name="Alfaro M."/>
            <person name="Sun H."/>
            <person name="Tritt A."/>
            <person name="Yoshinaga Y."/>
            <person name="Zwiers L.-H."/>
            <person name="Turgeon B.G."/>
            <person name="Goodwin S.B."/>
            <person name="Spatafora J.W."/>
            <person name="Crous P.W."/>
            <person name="Grigoriev I.V."/>
        </authorList>
    </citation>
    <scope>NUCLEOTIDE SEQUENCE</scope>
    <source>
        <strain evidence="4">CBS 342.82</strain>
    </source>
</reference>
<feature type="non-terminal residue" evidence="4">
    <location>
        <position position="553"/>
    </location>
</feature>